<dbReference type="InterPro" id="IPR043906">
    <property type="entry name" value="Gfo/Idh/MocA_OxRdtase_bact_C"/>
</dbReference>
<comment type="caution">
    <text evidence="2">The sequence shown here is derived from an EMBL/GenBank/DDBJ whole genome shotgun (WGS) entry which is preliminary data.</text>
</comment>
<proteinExistence type="predicted"/>
<accession>X0X2X7</accession>
<reference evidence="2" key="1">
    <citation type="journal article" date="2014" name="Front. Microbiol.">
        <title>High frequency of phylogenetically diverse reductive dehalogenase-homologous genes in deep subseafloor sedimentary metagenomes.</title>
        <authorList>
            <person name="Kawai M."/>
            <person name="Futagami T."/>
            <person name="Toyoda A."/>
            <person name="Takaki Y."/>
            <person name="Nishi S."/>
            <person name="Hori S."/>
            <person name="Arai W."/>
            <person name="Tsubouchi T."/>
            <person name="Morono Y."/>
            <person name="Uchiyama I."/>
            <person name="Ito T."/>
            <person name="Fujiyama A."/>
            <person name="Inagaki F."/>
            <person name="Takami H."/>
        </authorList>
    </citation>
    <scope>NUCLEOTIDE SEQUENCE</scope>
    <source>
        <strain evidence="2">Expedition CK06-06</strain>
    </source>
</reference>
<dbReference type="AlphaFoldDB" id="X0X2X7"/>
<feature type="domain" description="Gfo/Idh/MocA-like oxidoreductase bacterial type C-terminal" evidence="1">
    <location>
        <begin position="34"/>
        <end position="78"/>
    </location>
</feature>
<protein>
    <recommendedName>
        <fullName evidence="1">Gfo/Idh/MocA-like oxidoreductase bacterial type C-terminal domain-containing protein</fullName>
    </recommendedName>
</protein>
<dbReference type="Pfam" id="PF19051">
    <property type="entry name" value="GFO_IDH_MocA_C2"/>
    <property type="match status" value="1"/>
</dbReference>
<evidence type="ECO:0000259" key="1">
    <source>
        <dbReference type="Pfam" id="PF19051"/>
    </source>
</evidence>
<dbReference type="EMBL" id="BARS01048537">
    <property type="protein sequence ID" value="GAG37559.1"/>
    <property type="molecule type" value="Genomic_DNA"/>
</dbReference>
<name>X0X2X7_9ZZZZ</name>
<feature type="non-terminal residue" evidence="2">
    <location>
        <position position="1"/>
    </location>
</feature>
<sequence length="79" mass="8899">TLPRVTGTHEQNWVRACKSGKPTGANFDYSGPLTEVVLLGNIAKRMDRKLSWDGENMKVTNVPEANELVRLPYRNGWTL</sequence>
<evidence type="ECO:0000313" key="2">
    <source>
        <dbReference type="EMBL" id="GAG37559.1"/>
    </source>
</evidence>
<organism evidence="2">
    <name type="scientific">marine sediment metagenome</name>
    <dbReference type="NCBI Taxonomy" id="412755"/>
    <lineage>
        <taxon>unclassified sequences</taxon>
        <taxon>metagenomes</taxon>
        <taxon>ecological metagenomes</taxon>
    </lineage>
</organism>
<gene>
    <name evidence="2" type="ORF">S01H1_72729</name>
</gene>